<keyword evidence="5 7" id="KW-0472">Membrane</keyword>
<evidence type="ECO:0000256" key="4">
    <source>
        <dbReference type="ARBA" id="ARBA00022989"/>
    </source>
</evidence>
<dbReference type="RefSeq" id="WP_044982980.1">
    <property type="nucleotide sequence ID" value="NZ_CABLBR010000003.1"/>
</dbReference>
<evidence type="ECO:0000256" key="2">
    <source>
        <dbReference type="ARBA" id="ARBA00022475"/>
    </source>
</evidence>
<gene>
    <name evidence="9" type="ORF">NQ502_07690</name>
</gene>
<keyword evidence="4 7" id="KW-1133">Transmembrane helix</keyword>
<dbReference type="Proteomes" id="UP001060164">
    <property type="component" value="Chromosome"/>
</dbReference>
<organism evidence="9 10">
    <name type="scientific">Ruminococcus gauvreauii</name>
    <dbReference type="NCBI Taxonomy" id="438033"/>
    <lineage>
        <taxon>Bacteria</taxon>
        <taxon>Bacillati</taxon>
        <taxon>Bacillota</taxon>
        <taxon>Clostridia</taxon>
        <taxon>Eubacteriales</taxon>
        <taxon>Oscillospiraceae</taxon>
        <taxon>Ruminococcus</taxon>
    </lineage>
</organism>
<comment type="similarity">
    <text evidence="6">Belongs to the ThrE exporter (TC 2.A.79) family.</text>
</comment>
<dbReference type="InterPro" id="IPR010619">
    <property type="entry name" value="ThrE-like_N"/>
</dbReference>
<keyword evidence="10" id="KW-1185">Reference proteome</keyword>
<evidence type="ECO:0000313" key="9">
    <source>
        <dbReference type="EMBL" id="UWP60899.1"/>
    </source>
</evidence>
<keyword evidence="2" id="KW-1003">Cell membrane</keyword>
<evidence type="ECO:0000256" key="7">
    <source>
        <dbReference type="SAM" id="Phobius"/>
    </source>
</evidence>
<dbReference type="Pfam" id="PF06738">
    <property type="entry name" value="ThrE"/>
    <property type="match status" value="1"/>
</dbReference>
<dbReference type="EMBL" id="CP102290">
    <property type="protein sequence ID" value="UWP60899.1"/>
    <property type="molecule type" value="Genomic_DNA"/>
</dbReference>
<feature type="transmembrane region" description="Helical" evidence="7">
    <location>
        <begin position="170"/>
        <end position="189"/>
    </location>
</feature>
<keyword evidence="3 7" id="KW-0812">Transmembrane</keyword>
<evidence type="ECO:0000256" key="6">
    <source>
        <dbReference type="ARBA" id="ARBA00034125"/>
    </source>
</evidence>
<sequence>MDQYDKFVLDTAVKAGRILLASGAEIYRVEETIKRISRYYGMDASSSFVLSSGIFLTAENQQNEIYAQVKHIPLAGVQLCKVAEVNKLSREIEEGRWTVEEAWVHLEEIEHMAGKRAYTRMAASGLGAACFCYVAGGNIWDSLAAFAAGLLLYVFILWAEKRERPMSKIVLNIAGGFLATFLSVVLYKIGLGSNLSAIVIGAIMPLLPGVSFVTSIRELADSNYIAGSVRMLDTLIVTCGIAIGVGLVYILYHRLTGGIML</sequence>
<feature type="domain" description="Threonine/serine exporter-like N-terminal" evidence="8">
    <location>
        <begin position="11"/>
        <end position="251"/>
    </location>
</feature>
<feature type="transmembrane region" description="Helical" evidence="7">
    <location>
        <begin position="142"/>
        <end position="158"/>
    </location>
</feature>
<reference evidence="9" key="1">
    <citation type="journal article" date="2022" name="Cell">
        <title>Design, construction, and in vivo augmentation of a complex gut microbiome.</title>
        <authorList>
            <person name="Cheng A.G."/>
            <person name="Ho P.Y."/>
            <person name="Aranda-Diaz A."/>
            <person name="Jain S."/>
            <person name="Yu F.B."/>
            <person name="Meng X."/>
            <person name="Wang M."/>
            <person name="Iakiviak M."/>
            <person name="Nagashima K."/>
            <person name="Zhao A."/>
            <person name="Murugkar P."/>
            <person name="Patil A."/>
            <person name="Atabakhsh K."/>
            <person name="Weakley A."/>
            <person name="Yan J."/>
            <person name="Brumbaugh A.R."/>
            <person name="Higginbottom S."/>
            <person name="Dimas A."/>
            <person name="Shiver A.L."/>
            <person name="Deutschbauer A."/>
            <person name="Neff N."/>
            <person name="Sonnenburg J.L."/>
            <person name="Huang K.C."/>
            <person name="Fischbach M.A."/>
        </authorList>
    </citation>
    <scope>NUCLEOTIDE SEQUENCE</scope>
    <source>
        <strain evidence="9">DSM 19829</strain>
    </source>
</reference>
<dbReference type="PANTHER" id="PTHR34390">
    <property type="entry name" value="UPF0442 PROTEIN YJJB-RELATED"/>
    <property type="match status" value="1"/>
</dbReference>
<evidence type="ECO:0000313" key="10">
    <source>
        <dbReference type="Proteomes" id="UP001060164"/>
    </source>
</evidence>
<dbReference type="InterPro" id="IPR050539">
    <property type="entry name" value="ThrE_Dicarb/AminoAcid_Exp"/>
</dbReference>
<evidence type="ECO:0000256" key="3">
    <source>
        <dbReference type="ARBA" id="ARBA00022692"/>
    </source>
</evidence>
<proteinExistence type="inferred from homology"/>
<evidence type="ECO:0000256" key="5">
    <source>
        <dbReference type="ARBA" id="ARBA00023136"/>
    </source>
</evidence>
<evidence type="ECO:0000256" key="1">
    <source>
        <dbReference type="ARBA" id="ARBA00004651"/>
    </source>
</evidence>
<evidence type="ECO:0000259" key="8">
    <source>
        <dbReference type="Pfam" id="PF06738"/>
    </source>
</evidence>
<feature type="transmembrane region" description="Helical" evidence="7">
    <location>
        <begin position="234"/>
        <end position="252"/>
    </location>
</feature>
<comment type="subcellular location">
    <subcellularLocation>
        <location evidence="1">Cell membrane</location>
        <topology evidence="1">Multi-pass membrane protein</topology>
    </subcellularLocation>
</comment>
<feature type="transmembrane region" description="Helical" evidence="7">
    <location>
        <begin position="195"/>
        <end position="213"/>
    </location>
</feature>
<name>A0ABY5VJW4_9FIRM</name>
<protein>
    <submittedName>
        <fullName evidence="9">Threonine/serine exporter family protein</fullName>
    </submittedName>
</protein>
<dbReference type="PANTHER" id="PTHR34390:SF2">
    <property type="entry name" value="SUCCINATE TRANSPORTER SUBUNIT YJJP-RELATED"/>
    <property type="match status" value="1"/>
</dbReference>
<accession>A0ABY5VJW4</accession>